<feature type="domain" description="GRAM" evidence="2">
    <location>
        <begin position="1"/>
        <end position="98"/>
    </location>
</feature>
<evidence type="ECO:0000259" key="2">
    <source>
        <dbReference type="Pfam" id="PF02893"/>
    </source>
</evidence>
<proteinExistence type="inferred from homology"/>
<comment type="caution">
    <text evidence="3">The sequence shown here is derived from an EMBL/GenBank/DDBJ whole genome shotgun (WGS) entry which is preliminary data.</text>
</comment>
<sequence length="106" mass="12007">MQKGEKLLKITDCDLLTTVGPVEGFLLISTDKVTFSGDGTGHQLLIPIEAIKEANRGDNPIVPGQEYMEIVTEDYSKFRFTRFFRFEKSFNYLKKAINLEKDAPGM</sequence>
<evidence type="ECO:0000313" key="4">
    <source>
        <dbReference type="Proteomes" id="UP001163823"/>
    </source>
</evidence>
<dbReference type="PANTHER" id="PTHR31969">
    <property type="entry name" value="GEM-LIKE PROTEIN 2"/>
    <property type="match status" value="1"/>
</dbReference>
<evidence type="ECO:0000256" key="1">
    <source>
        <dbReference type="ARBA" id="ARBA00009414"/>
    </source>
</evidence>
<dbReference type="Pfam" id="PF02893">
    <property type="entry name" value="GRAM"/>
    <property type="match status" value="1"/>
</dbReference>
<reference evidence="3" key="1">
    <citation type="journal article" date="2023" name="Science">
        <title>Elucidation of the pathway for biosynthesis of saponin adjuvants from the soapbark tree.</title>
        <authorList>
            <person name="Reed J."/>
            <person name="Orme A."/>
            <person name="El-Demerdash A."/>
            <person name="Owen C."/>
            <person name="Martin L.B.B."/>
            <person name="Misra R.C."/>
            <person name="Kikuchi S."/>
            <person name="Rejzek M."/>
            <person name="Martin A.C."/>
            <person name="Harkess A."/>
            <person name="Leebens-Mack J."/>
            <person name="Louveau T."/>
            <person name="Stephenson M.J."/>
            <person name="Osbourn A."/>
        </authorList>
    </citation>
    <scope>NUCLEOTIDE SEQUENCE</scope>
    <source>
        <strain evidence="3">S10</strain>
    </source>
</reference>
<keyword evidence="4" id="KW-1185">Reference proteome</keyword>
<dbReference type="InterPro" id="IPR004182">
    <property type="entry name" value="GRAM"/>
</dbReference>
<gene>
    <name evidence="3" type="ORF">O6P43_032789</name>
</gene>
<dbReference type="Proteomes" id="UP001163823">
    <property type="component" value="Chromosome 14"/>
</dbReference>
<dbReference type="Gene3D" id="2.30.29.30">
    <property type="entry name" value="Pleckstrin-homology domain (PH domain)/Phosphotyrosine-binding domain (PTB)"/>
    <property type="match status" value="1"/>
</dbReference>
<dbReference type="EMBL" id="JARAOO010000014">
    <property type="protein sequence ID" value="KAJ7943206.1"/>
    <property type="molecule type" value="Genomic_DNA"/>
</dbReference>
<dbReference type="AlphaFoldDB" id="A0AAD7KPD1"/>
<accession>A0AAD7KPD1</accession>
<evidence type="ECO:0000313" key="3">
    <source>
        <dbReference type="EMBL" id="KAJ7943206.1"/>
    </source>
</evidence>
<dbReference type="InterPro" id="IPR011993">
    <property type="entry name" value="PH-like_dom_sf"/>
</dbReference>
<dbReference type="KEGG" id="qsa:O6P43_032789"/>
<organism evidence="3 4">
    <name type="scientific">Quillaja saponaria</name>
    <name type="common">Soap bark tree</name>
    <dbReference type="NCBI Taxonomy" id="32244"/>
    <lineage>
        <taxon>Eukaryota</taxon>
        <taxon>Viridiplantae</taxon>
        <taxon>Streptophyta</taxon>
        <taxon>Embryophyta</taxon>
        <taxon>Tracheophyta</taxon>
        <taxon>Spermatophyta</taxon>
        <taxon>Magnoliopsida</taxon>
        <taxon>eudicotyledons</taxon>
        <taxon>Gunneridae</taxon>
        <taxon>Pentapetalae</taxon>
        <taxon>rosids</taxon>
        <taxon>fabids</taxon>
        <taxon>Fabales</taxon>
        <taxon>Quillajaceae</taxon>
        <taxon>Quillaja</taxon>
    </lineage>
</organism>
<comment type="similarity">
    <text evidence="1">Belongs to the GEM family.</text>
</comment>
<dbReference type="InterPro" id="IPR037848">
    <property type="entry name" value="GEM-like"/>
</dbReference>
<name>A0AAD7KPD1_QUISA</name>
<protein>
    <submittedName>
        <fullName evidence="3">GEM-like protein 4</fullName>
    </submittedName>
</protein>